<dbReference type="RefSeq" id="WP_390317056.1">
    <property type="nucleotide sequence ID" value="NZ_JBHSPB010000009.1"/>
</dbReference>
<feature type="compositionally biased region" description="Low complexity" evidence="1">
    <location>
        <begin position="506"/>
        <end position="515"/>
    </location>
</feature>
<comment type="caution">
    <text evidence="2">The sequence shown here is derived from an EMBL/GenBank/DDBJ whole genome shotgun (WGS) entry which is preliminary data.</text>
</comment>
<feature type="region of interest" description="Disordered" evidence="1">
    <location>
        <begin position="473"/>
        <end position="660"/>
    </location>
</feature>
<gene>
    <name evidence="2" type="ORF">ACFP1Z_16200</name>
</gene>
<reference evidence="3" key="1">
    <citation type="journal article" date="2019" name="Int. J. Syst. Evol. Microbiol.">
        <title>The Global Catalogue of Microorganisms (GCM) 10K type strain sequencing project: providing services to taxonomists for standard genome sequencing and annotation.</title>
        <authorList>
            <consortium name="The Broad Institute Genomics Platform"/>
            <consortium name="The Broad Institute Genome Sequencing Center for Infectious Disease"/>
            <person name="Wu L."/>
            <person name="Ma J."/>
        </authorList>
    </citation>
    <scope>NUCLEOTIDE SEQUENCE [LARGE SCALE GENOMIC DNA]</scope>
    <source>
        <strain evidence="3">CGMCC 4.7304</strain>
    </source>
</reference>
<organism evidence="2 3">
    <name type="scientific">Streptomyces gamaensis</name>
    <dbReference type="NCBI Taxonomy" id="1763542"/>
    <lineage>
        <taxon>Bacteria</taxon>
        <taxon>Bacillati</taxon>
        <taxon>Actinomycetota</taxon>
        <taxon>Actinomycetes</taxon>
        <taxon>Kitasatosporales</taxon>
        <taxon>Streptomycetaceae</taxon>
        <taxon>Streptomyces</taxon>
    </lineage>
</organism>
<keyword evidence="3" id="KW-1185">Reference proteome</keyword>
<feature type="compositionally biased region" description="Basic and acidic residues" evidence="1">
    <location>
        <begin position="525"/>
        <end position="535"/>
    </location>
</feature>
<dbReference type="Proteomes" id="UP001596083">
    <property type="component" value="Unassembled WGS sequence"/>
</dbReference>
<evidence type="ECO:0000313" key="3">
    <source>
        <dbReference type="Proteomes" id="UP001596083"/>
    </source>
</evidence>
<protein>
    <submittedName>
        <fullName evidence="2">YwqJ-related putative deaminase</fullName>
    </submittedName>
</protein>
<evidence type="ECO:0000256" key="1">
    <source>
        <dbReference type="SAM" id="MobiDB-lite"/>
    </source>
</evidence>
<dbReference type="EMBL" id="JBHSPB010000009">
    <property type="protein sequence ID" value="MFC5721715.1"/>
    <property type="molecule type" value="Genomic_DNA"/>
</dbReference>
<sequence length="835" mass="89152">MSDDQLVNPMQIPVFTGDFGELERASADLKAQAGKFRDAGGSVHSEFQGLASCYHAPEADQLFATTAPVKTKSDHFAGDLEKVSAALDTYVSEAKPIAARLQTLRDQAFAFVESVRGDDDWRKDQKNIDRNNGIDTGVKAAWAEFMDAERACASKIRALVGLSELVTDDGSHQSNMYGYSLDSLKEAEEMPWGKRAEREYEGVEWLWHKTVDFGKGFFVDGVWGTVRGLGTLVGVDGWDKAGQAWTGLGKLATGLAITATPAAGIFWTARDDQLPSWLRDSRKAVKETGKALVAYDEWGKNPARAAGSVTFNVLTTVFSGGAGTAAKAGAVGKVLSVTGKVARAVDATTYVSKFGKFGVAKVGDLMGTLKDLPFNVRLGANLHTGNTFKMPERFPEEHFVQGWDRHGSPTFMDKRTGDLYHENGDLYQAVKHAEKEAPAGERVPNEHELDAGRKLAAKEEQKVLVGVRSGTDVKASVGGTADHLSGGSAAERVPPGGSAGRGSGASSGHAPGNSPDHGTGGGVDRVPRGSADGHVRRGTAGHEPLGGPRHSESSHGEYGPDRNLHTVDGAHQADQARSAHPGDSGHDHAPHGAEPDHGFGDADRPASHDDGHAPAAAESHESGHGGPAPEGVPLEPQPDWHGSSADKMRHHRRPAVDVSRLSHEEKVSVLETEAQHLADDAVNAPKGEAAPGDHYLESGCAGSFLHDNVISVHSSTTKLHGQTLPHTHPVLRDILQQIQEDVDRGVLEKKGRGHGKCAEISLISDRLRQLDPTGSTIRTVDDARRVLEGSVMHTRRIGDVIHKRTGEVGGRHGDFFPPCDTCKHVLPQLGIHVHK</sequence>
<dbReference type="Pfam" id="PF14431">
    <property type="entry name" value="YwqJ-deaminase"/>
    <property type="match status" value="1"/>
</dbReference>
<dbReference type="InterPro" id="IPR025968">
    <property type="entry name" value="YwqJ_deaminase"/>
</dbReference>
<evidence type="ECO:0000313" key="2">
    <source>
        <dbReference type="EMBL" id="MFC5721715.1"/>
    </source>
</evidence>
<accession>A0ABW0YYP4</accession>
<proteinExistence type="predicted"/>
<name>A0ABW0YYP4_9ACTN</name>
<feature type="compositionally biased region" description="Basic and acidic residues" evidence="1">
    <location>
        <begin position="549"/>
        <end position="565"/>
    </location>
</feature>
<feature type="compositionally biased region" description="Basic and acidic residues" evidence="1">
    <location>
        <begin position="583"/>
        <end position="623"/>
    </location>
</feature>